<dbReference type="RefSeq" id="WP_089063269.1">
    <property type="nucleotide sequence ID" value="NZ_CP022315.1"/>
</dbReference>
<accession>A0A220U819</accession>
<dbReference type="Pfam" id="PF07336">
    <property type="entry name" value="ABATE"/>
    <property type="match status" value="1"/>
</dbReference>
<gene>
    <name evidence="2" type="ORF">CFK37_18545</name>
</gene>
<dbReference type="Gene3D" id="1.10.3300.10">
    <property type="entry name" value="Jann2411-like domain"/>
    <property type="match status" value="1"/>
</dbReference>
<evidence type="ECO:0000313" key="3">
    <source>
        <dbReference type="Proteomes" id="UP000198312"/>
    </source>
</evidence>
<name>A0A220U819_9BACI</name>
<dbReference type="SUPFAM" id="SSF160904">
    <property type="entry name" value="Jann2411-like"/>
    <property type="match status" value="1"/>
</dbReference>
<dbReference type="InterPro" id="IPR021005">
    <property type="entry name" value="Znf_CGNR"/>
</dbReference>
<dbReference type="InterPro" id="IPR010852">
    <property type="entry name" value="ABATE"/>
</dbReference>
<dbReference type="PANTHER" id="PTHR35525:SF3">
    <property type="entry name" value="BLL6575 PROTEIN"/>
    <property type="match status" value="1"/>
</dbReference>
<evidence type="ECO:0000313" key="2">
    <source>
        <dbReference type="EMBL" id="ASK64011.1"/>
    </source>
</evidence>
<dbReference type="EMBL" id="CP022315">
    <property type="protein sequence ID" value="ASK64011.1"/>
    <property type="molecule type" value="Genomic_DNA"/>
</dbReference>
<organism evidence="2 3">
    <name type="scientific">Virgibacillus phasianinus</name>
    <dbReference type="NCBI Taxonomy" id="2017483"/>
    <lineage>
        <taxon>Bacteria</taxon>
        <taxon>Bacillati</taxon>
        <taxon>Bacillota</taxon>
        <taxon>Bacilli</taxon>
        <taxon>Bacillales</taxon>
        <taxon>Bacillaceae</taxon>
        <taxon>Virgibacillus</taxon>
    </lineage>
</organism>
<dbReference type="AlphaFoldDB" id="A0A220U819"/>
<protein>
    <recommendedName>
        <fullName evidence="1">Zinc finger CGNR domain-containing protein</fullName>
    </recommendedName>
</protein>
<dbReference type="Pfam" id="PF11706">
    <property type="entry name" value="zf-CGNR"/>
    <property type="match status" value="1"/>
</dbReference>
<evidence type="ECO:0000259" key="1">
    <source>
        <dbReference type="Pfam" id="PF11706"/>
    </source>
</evidence>
<dbReference type="KEGG" id="vil:CFK37_18545"/>
<dbReference type="OrthoDB" id="123307at2"/>
<dbReference type="PANTHER" id="PTHR35525">
    <property type="entry name" value="BLL6575 PROTEIN"/>
    <property type="match status" value="1"/>
</dbReference>
<proteinExistence type="predicted"/>
<dbReference type="InterPro" id="IPR023286">
    <property type="entry name" value="ABATE_dom_sf"/>
</dbReference>
<sequence length="207" mass="23388">MSDINKDVHKPDLLGGRLCLDFANTVSWHDSSEKSQELLTSYEKLINWSLHANILKEQQSLSLLKKAESQPAKAKEVLQQAVELRESIYQIFSLVSNNETPVSKDLSILNEALGNAYGTMRVVPGKNKFSLELLNCEETLDGMLSPIVQSAIEILISEKELSRVKKCEGAPCGWLFLDTSRNRSRRWCSMADCGNRAKAKRFYHNKK</sequence>
<keyword evidence="3" id="KW-1185">Reference proteome</keyword>
<dbReference type="Proteomes" id="UP000198312">
    <property type="component" value="Chromosome"/>
</dbReference>
<reference evidence="2 3" key="1">
    <citation type="submission" date="2017-07" db="EMBL/GenBank/DDBJ databases">
        <title>Virgibacillus sp. LM2416.</title>
        <authorList>
            <person name="Tak E.J."/>
            <person name="Bae J.-W."/>
        </authorList>
    </citation>
    <scope>NUCLEOTIDE SEQUENCE [LARGE SCALE GENOMIC DNA]</scope>
    <source>
        <strain evidence="2 3">LM2416</strain>
    </source>
</reference>
<feature type="domain" description="Zinc finger CGNR" evidence="1">
    <location>
        <begin position="163"/>
        <end position="204"/>
    </location>
</feature>